<protein>
    <recommendedName>
        <fullName evidence="1">F5/8 type C domain-containing protein</fullName>
    </recommendedName>
</protein>
<name>A0AAE3VVR4_9ACTN</name>
<dbReference type="SUPFAM" id="SSF49785">
    <property type="entry name" value="Galactose-binding domain-like"/>
    <property type="match status" value="1"/>
</dbReference>
<dbReference type="Gene3D" id="2.120.10.10">
    <property type="match status" value="1"/>
</dbReference>
<comment type="caution">
    <text evidence="2">The sequence shown here is derived from an EMBL/GenBank/DDBJ whole genome shotgun (WGS) entry which is preliminary data.</text>
</comment>
<evidence type="ECO:0000259" key="1">
    <source>
        <dbReference type="PROSITE" id="PS50022"/>
    </source>
</evidence>
<dbReference type="InterPro" id="IPR036278">
    <property type="entry name" value="Sialidase_sf"/>
</dbReference>
<dbReference type="InterPro" id="IPR011040">
    <property type="entry name" value="Sialidase"/>
</dbReference>
<dbReference type="Pfam" id="PF13088">
    <property type="entry name" value="BNR_2"/>
    <property type="match status" value="1"/>
</dbReference>
<dbReference type="CDD" id="cd15482">
    <property type="entry name" value="Sialidase_non-viral"/>
    <property type="match status" value="1"/>
</dbReference>
<dbReference type="InterPro" id="IPR008979">
    <property type="entry name" value="Galactose-bd-like_sf"/>
</dbReference>
<organism evidence="2 3">
    <name type="scientific">Catenuloplanes indicus</name>
    <dbReference type="NCBI Taxonomy" id="137267"/>
    <lineage>
        <taxon>Bacteria</taxon>
        <taxon>Bacillati</taxon>
        <taxon>Actinomycetota</taxon>
        <taxon>Actinomycetes</taxon>
        <taxon>Micromonosporales</taxon>
        <taxon>Micromonosporaceae</taxon>
        <taxon>Catenuloplanes</taxon>
    </lineage>
</organism>
<dbReference type="EMBL" id="JAUSUZ010000001">
    <property type="protein sequence ID" value="MDQ0363865.1"/>
    <property type="molecule type" value="Genomic_DNA"/>
</dbReference>
<dbReference type="PROSITE" id="PS50022">
    <property type="entry name" value="FA58C_3"/>
    <property type="match status" value="1"/>
</dbReference>
<dbReference type="Gene3D" id="2.60.120.260">
    <property type="entry name" value="Galactose-binding domain-like"/>
    <property type="match status" value="1"/>
</dbReference>
<sequence length="770" mass="81664">MTVTTVTVAGFGAAPARAAVRNDPACGVAVNGTPPGGAGQDPAGYVLNVGGASEFGTVWDPPGDDAPGSTPVQAAFPGVLAVDAVATDGTPVRRQYARFGLTRDDPNITGLSAQLESVDDGATFPAATYLDDPARAVQTSAIRLRDGSLLAYSFKTQPPPYNVGRHVRLTAYRSTDEGRTWASEDVLVDMGVYFHGGRTASVPLELPNGDIVFAVYGKYADSANYRVQLQASTDGGRTFTRRGILAPADAANSYNETGLAALPNGKLIAVVRHHVPNSAGSLDDVGVPVWTTSADNGATWTPLRDLSVTFPYGYDPMDDTTKKLEAVAPDLKLMPNGALVLRAGRPDNWVAISTDGQGTGWIGQLTYRNCPTDGDRHRGSTGYGGIDYVSANRAVVVGDNCDVTWSCTATSGSRFTVDKQTRVWRRWIDVLTPDVGRIDLATKYRKGKITVSGNMTSSVPGHPRARVDGAFDGSTEYWSSAVNTGGAGTYVLHLDRSYPLTKIGLSLRNGRTATGRVHLSSDGVTWGQPVAVAADRTHLAMEFFTLPTPAEARFVKIEVDASSACAPHLTGSCSFLNELELYSSINSFENDPVNNRPRGFTDIVQSWQTQRDPALADNDSASALVIVDTNANHIARVDRPGTPSPTRTLEFRLKPLHLLGFLVDLHGRDAAGKDVTAYHLAVTADGRIARHDGNAWINLTGPGVVTENNWSTLRVTADTMRASIQVGGVTVAPDVPASTRAATLTGYGLASNGTATVGDKYLVDDVLFTP</sequence>
<evidence type="ECO:0000313" key="2">
    <source>
        <dbReference type="EMBL" id="MDQ0363865.1"/>
    </source>
</evidence>
<keyword evidence="3" id="KW-1185">Reference proteome</keyword>
<dbReference type="SUPFAM" id="SSF50939">
    <property type="entry name" value="Sialidases"/>
    <property type="match status" value="1"/>
</dbReference>
<proteinExistence type="predicted"/>
<feature type="domain" description="F5/8 type C" evidence="1">
    <location>
        <begin position="430"/>
        <end position="584"/>
    </location>
</feature>
<gene>
    <name evidence="2" type="ORF">J2S42_000534</name>
</gene>
<dbReference type="Pfam" id="PF00754">
    <property type="entry name" value="F5_F8_type_C"/>
    <property type="match status" value="1"/>
</dbReference>
<dbReference type="InterPro" id="IPR000421">
    <property type="entry name" value="FA58C"/>
</dbReference>
<reference evidence="2 3" key="1">
    <citation type="submission" date="2023-07" db="EMBL/GenBank/DDBJ databases">
        <title>Sequencing the genomes of 1000 actinobacteria strains.</title>
        <authorList>
            <person name="Klenk H.-P."/>
        </authorList>
    </citation>
    <scope>NUCLEOTIDE SEQUENCE [LARGE SCALE GENOMIC DNA]</scope>
    <source>
        <strain evidence="2 3">DSM 44709</strain>
    </source>
</reference>
<dbReference type="RefSeq" id="WP_307234823.1">
    <property type="nucleotide sequence ID" value="NZ_JAUSUZ010000001.1"/>
</dbReference>
<accession>A0AAE3VVR4</accession>
<evidence type="ECO:0000313" key="3">
    <source>
        <dbReference type="Proteomes" id="UP001240236"/>
    </source>
</evidence>
<dbReference type="Proteomes" id="UP001240236">
    <property type="component" value="Unassembled WGS sequence"/>
</dbReference>
<dbReference type="AlphaFoldDB" id="A0AAE3VVR4"/>